<dbReference type="PANTHER" id="PTHR43792">
    <property type="entry name" value="GNAT FAMILY, PUTATIVE (AFU_ORTHOLOGUE AFUA_3G00765)-RELATED-RELATED"/>
    <property type="match status" value="1"/>
</dbReference>
<proteinExistence type="predicted"/>
<dbReference type="Proteomes" id="UP000033166">
    <property type="component" value="Chromosome I"/>
</dbReference>
<dbReference type="PROSITE" id="PS51186">
    <property type="entry name" value="GNAT"/>
    <property type="match status" value="1"/>
</dbReference>
<dbReference type="InterPro" id="IPR016181">
    <property type="entry name" value="Acyl_CoA_acyltransferase"/>
</dbReference>
<dbReference type="GO" id="GO:0016747">
    <property type="term" value="F:acyltransferase activity, transferring groups other than amino-acyl groups"/>
    <property type="evidence" value="ECO:0007669"/>
    <property type="project" value="InterPro"/>
</dbReference>
<sequence>MLFKTNRFKNIKVIDEDFNDYLEMVQQPELFKFGALMTQEVQDKSKAKETFDIILMDKKTSTFVVKNNKRVVGILTILYSEYLATYEIGYVVNYKDWHNGIATEVTNAALKYLFQEKNASYVFATTVSNNLASRKVLEKCNFKLEGTLRNNFKLHNTLMDDVRYGITLKEWLKLHI</sequence>
<dbReference type="PANTHER" id="PTHR43792:SF1">
    <property type="entry name" value="N-ACETYLTRANSFERASE DOMAIN-CONTAINING PROTEIN"/>
    <property type="match status" value="1"/>
</dbReference>
<dbReference type="HOGENOM" id="CLU_013985_3_1_9"/>
<organism evidence="2 3">
    <name type="scientific">Pseudolactococcus piscium MKFS47</name>
    <dbReference type="NCBI Taxonomy" id="297352"/>
    <lineage>
        <taxon>Bacteria</taxon>
        <taxon>Bacillati</taxon>
        <taxon>Bacillota</taxon>
        <taxon>Bacilli</taxon>
        <taxon>Lactobacillales</taxon>
        <taxon>Streptococcaceae</taxon>
        <taxon>Pseudolactococcus</taxon>
    </lineage>
</organism>
<dbReference type="SUPFAM" id="SSF55729">
    <property type="entry name" value="Acyl-CoA N-acyltransferases (Nat)"/>
    <property type="match status" value="1"/>
</dbReference>
<gene>
    <name evidence="2" type="ORF">LACPI_0719</name>
</gene>
<dbReference type="Gene3D" id="3.40.630.30">
    <property type="match status" value="1"/>
</dbReference>
<evidence type="ECO:0000259" key="1">
    <source>
        <dbReference type="PROSITE" id="PS51186"/>
    </source>
</evidence>
<accession>A0A0D6DVA7</accession>
<dbReference type="EMBL" id="LN774769">
    <property type="protein sequence ID" value="CEN27919.1"/>
    <property type="molecule type" value="Genomic_DNA"/>
</dbReference>
<dbReference type="RefSeq" id="WP_050702966.1">
    <property type="nucleotide sequence ID" value="NZ_LN774769.1"/>
</dbReference>
<name>A0A0D6DVA7_9LACT</name>
<dbReference type="Pfam" id="PF13302">
    <property type="entry name" value="Acetyltransf_3"/>
    <property type="match status" value="1"/>
</dbReference>
<protein>
    <submittedName>
        <fullName evidence="2">GNAT family N-acetyltransferase</fullName>
    </submittedName>
</protein>
<evidence type="ECO:0000313" key="2">
    <source>
        <dbReference type="EMBL" id="CEN27919.1"/>
    </source>
</evidence>
<keyword evidence="2" id="KW-0808">Transferase</keyword>
<dbReference type="InterPro" id="IPR000182">
    <property type="entry name" value="GNAT_dom"/>
</dbReference>
<feature type="domain" description="N-acetyltransferase" evidence="1">
    <location>
        <begin position="9"/>
        <end position="169"/>
    </location>
</feature>
<reference evidence="3" key="1">
    <citation type="submission" date="2015-01" db="EMBL/GenBank/DDBJ databases">
        <authorList>
            <person name="Andreevskaya M."/>
        </authorList>
    </citation>
    <scope>NUCLEOTIDE SEQUENCE [LARGE SCALE GENOMIC DNA]</scope>
    <source>
        <strain evidence="3">MKFS47</strain>
    </source>
</reference>
<evidence type="ECO:0000313" key="3">
    <source>
        <dbReference type="Proteomes" id="UP000033166"/>
    </source>
</evidence>
<dbReference type="KEGG" id="lpk:LACPI_0719"/>
<dbReference type="AlphaFoldDB" id="A0A0D6DVA7"/>
<dbReference type="InterPro" id="IPR051531">
    <property type="entry name" value="N-acetyltransferase"/>
</dbReference>